<dbReference type="EMBL" id="QXQB01000003">
    <property type="protein sequence ID" value="RJX38848.1"/>
    <property type="molecule type" value="Genomic_DNA"/>
</dbReference>
<name>A0A3A6PIE5_9BACL</name>
<evidence type="ECO:0000313" key="2">
    <source>
        <dbReference type="Proteomes" id="UP000267798"/>
    </source>
</evidence>
<protein>
    <submittedName>
        <fullName evidence="1">Uncharacterized protein</fullName>
    </submittedName>
</protein>
<dbReference type="RefSeq" id="WP_120111582.1">
    <property type="nucleotide sequence ID" value="NZ_QXQB01000003.1"/>
</dbReference>
<gene>
    <name evidence="1" type="ORF">D3P09_15075</name>
</gene>
<dbReference type="Gene3D" id="3.90.1720.10">
    <property type="entry name" value="endopeptidase domain like (from Nostoc punctiforme)"/>
    <property type="match status" value="1"/>
</dbReference>
<dbReference type="SUPFAM" id="SSF54001">
    <property type="entry name" value="Cysteine proteinases"/>
    <property type="match status" value="1"/>
</dbReference>
<keyword evidence="2" id="KW-1185">Reference proteome</keyword>
<organism evidence="1 2">
    <name type="scientific">Paenibacillus pinisoli</name>
    <dbReference type="NCBI Taxonomy" id="1276110"/>
    <lineage>
        <taxon>Bacteria</taxon>
        <taxon>Bacillati</taxon>
        <taxon>Bacillota</taxon>
        <taxon>Bacilli</taxon>
        <taxon>Bacillales</taxon>
        <taxon>Paenibacillaceae</taxon>
        <taxon>Paenibacillus</taxon>
    </lineage>
</organism>
<dbReference type="AlphaFoldDB" id="A0A3A6PIE5"/>
<reference evidence="1 2" key="1">
    <citation type="submission" date="2018-09" db="EMBL/GenBank/DDBJ databases">
        <title>Paenibacillus aracenensis nov. sp. isolated from a cave in southern Spain.</title>
        <authorList>
            <person name="Jurado V."/>
            <person name="Gutierrez-Patricio S."/>
            <person name="Gonzalez-Pimentel J.L."/>
            <person name="Miller A.Z."/>
            <person name="Laiz L."/>
            <person name="Saiz-Jimenez C."/>
        </authorList>
    </citation>
    <scope>NUCLEOTIDE SEQUENCE [LARGE SCALE GENOMIC DNA]</scope>
    <source>
        <strain evidence="1 2">JCM 19203</strain>
    </source>
</reference>
<sequence length="222" mass="25336">MTAGKTKTNHPKVASKRPSYLYILLTNTGTAFSRLIQCFTNAPYNHASIALDPELNELYSFGRKTARNPLNAGFVQEDIYYGTYSYYQNTSCIVLRLKVTRQEKEAVAAAIEQFGHERERYSYNLIGLIGVLLNRDLDIPDAYFCSQFVAEVLRRGGLSLWNSPEAGELPPALVTPQHFHHHPRMEKVYEGKLTDYPELDRHKLNVSYAKRYQSRTAALKVN</sequence>
<accession>A0A3A6PIE5</accession>
<dbReference type="OrthoDB" id="1645744at2"/>
<proteinExistence type="predicted"/>
<dbReference type="InterPro" id="IPR038765">
    <property type="entry name" value="Papain-like_cys_pep_sf"/>
</dbReference>
<evidence type="ECO:0000313" key="1">
    <source>
        <dbReference type="EMBL" id="RJX38848.1"/>
    </source>
</evidence>
<dbReference type="Proteomes" id="UP000267798">
    <property type="component" value="Unassembled WGS sequence"/>
</dbReference>
<comment type="caution">
    <text evidence="1">The sequence shown here is derived from an EMBL/GenBank/DDBJ whole genome shotgun (WGS) entry which is preliminary data.</text>
</comment>